<dbReference type="SUPFAM" id="SSF47072">
    <property type="entry name" value="Cysteine alpha-hairpin motif"/>
    <property type="match status" value="1"/>
</dbReference>
<protein>
    <submittedName>
        <fullName evidence="1">Uncharacterized protein</fullName>
    </submittedName>
</protein>
<dbReference type="PANTHER" id="PTHR37750">
    <property type="entry name" value="COX19-LIKE CHCH FAMILY PROTEIN"/>
    <property type="match status" value="1"/>
</dbReference>
<comment type="caution">
    <text evidence="1">The sequence shown here is derived from an EMBL/GenBank/DDBJ whole genome shotgun (WGS) entry which is preliminary data.</text>
</comment>
<dbReference type="EMBL" id="JAUUTY010000003">
    <property type="protein sequence ID" value="KAK1663231.1"/>
    <property type="molecule type" value="Genomic_DNA"/>
</dbReference>
<evidence type="ECO:0000313" key="2">
    <source>
        <dbReference type="Proteomes" id="UP001231189"/>
    </source>
</evidence>
<dbReference type="InterPro" id="IPR009069">
    <property type="entry name" value="Cys_alpha_HP_mot_SF"/>
</dbReference>
<proteinExistence type="predicted"/>
<dbReference type="AlphaFoldDB" id="A0AAD8STD0"/>
<gene>
    <name evidence="1" type="ORF">QYE76_051390</name>
</gene>
<accession>A0AAD8STD0</accession>
<organism evidence="1 2">
    <name type="scientific">Lolium multiflorum</name>
    <name type="common">Italian ryegrass</name>
    <name type="synonym">Lolium perenne subsp. multiflorum</name>
    <dbReference type="NCBI Taxonomy" id="4521"/>
    <lineage>
        <taxon>Eukaryota</taxon>
        <taxon>Viridiplantae</taxon>
        <taxon>Streptophyta</taxon>
        <taxon>Embryophyta</taxon>
        <taxon>Tracheophyta</taxon>
        <taxon>Spermatophyta</taxon>
        <taxon>Magnoliopsida</taxon>
        <taxon>Liliopsida</taxon>
        <taxon>Poales</taxon>
        <taxon>Poaceae</taxon>
        <taxon>BOP clade</taxon>
        <taxon>Pooideae</taxon>
        <taxon>Poodae</taxon>
        <taxon>Poeae</taxon>
        <taxon>Poeae Chloroplast Group 2 (Poeae type)</taxon>
        <taxon>Loliodinae</taxon>
        <taxon>Loliinae</taxon>
        <taxon>Lolium</taxon>
    </lineage>
</organism>
<dbReference type="Gene3D" id="1.10.287.1130">
    <property type="entry name" value="CytochromE C oxidase copper chaperone"/>
    <property type="match status" value="1"/>
</dbReference>
<name>A0AAD8STD0_LOLMU</name>
<keyword evidence="2" id="KW-1185">Reference proteome</keyword>
<reference evidence="1" key="1">
    <citation type="submission" date="2023-07" db="EMBL/GenBank/DDBJ databases">
        <title>A chromosome-level genome assembly of Lolium multiflorum.</title>
        <authorList>
            <person name="Chen Y."/>
            <person name="Copetti D."/>
            <person name="Kolliker R."/>
            <person name="Studer B."/>
        </authorList>
    </citation>
    <scope>NUCLEOTIDE SEQUENCE</scope>
    <source>
        <strain evidence="1">02402/16</strain>
        <tissue evidence="1">Leaf</tissue>
    </source>
</reference>
<dbReference type="PROSITE" id="PS51808">
    <property type="entry name" value="CHCH"/>
    <property type="match status" value="1"/>
</dbReference>
<dbReference type="Proteomes" id="UP001231189">
    <property type="component" value="Unassembled WGS sequence"/>
</dbReference>
<evidence type="ECO:0000313" key="1">
    <source>
        <dbReference type="EMBL" id="KAK1663231.1"/>
    </source>
</evidence>
<sequence length="86" mass="9304">MEKETTTPRPVCAPEALALLNCAAENPYDRDKCLSLLDALRGCIAQKVIPLRYLAFGANAASIYCLILTDTAMVCDPVTDVYLPPS</sequence>
<dbReference type="PANTHER" id="PTHR37750:SF1">
    <property type="entry name" value="COX19-LIKE CHCH FAMILY PROTEIN"/>
    <property type="match status" value="1"/>
</dbReference>